<feature type="non-terminal residue" evidence="2">
    <location>
        <position position="1"/>
    </location>
</feature>
<proteinExistence type="predicted"/>
<keyword evidence="3" id="KW-1185">Reference proteome</keyword>
<name>A0AAD4LW87_9AGAM</name>
<dbReference type="EMBL" id="WTXG01000117">
    <property type="protein sequence ID" value="KAI0292611.1"/>
    <property type="molecule type" value="Genomic_DNA"/>
</dbReference>
<protein>
    <submittedName>
        <fullName evidence="2">Uncharacterized protein</fullName>
    </submittedName>
</protein>
<evidence type="ECO:0000313" key="1">
    <source>
        <dbReference type="EMBL" id="KAI0292601.1"/>
    </source>
</evidence>
<dbReference type="AlphaFoldDB" id="A0AAD4LW87"/>
<reference evidence="2" key="1">
    <citation type="journal article" date="2022" name="New Phytol.">
        <title>Evolutionary transition to the ectomycorrhizal habit in the genomes of a hyperdiverse lineage of mushroom-forming fungi.</title>
        <authorList>
            <person name="Looney B."/>
            <person name="Miyauchi S."/>
            <person name="Morin E."/>
            <person name="Drula E."/>
            <person name="Courty P.E."/>
            <person name="Kohler A."/>
            <person name="Kuo A."/>
            <person name="LaButti K."/>
            <person name="Pangilinan J."/>
            <person name="Lipzen A."/>
            <person name="Riley R."/>
            <person name="Andreopoulos W."/>
            <person name="He G."/>
            <person name="Johnson J."/>
            <person name="Nolan M."/>
            <person name="Tritt A."/>
            <person name="Barry K.W."/>
            <person name="Grigoriev I.V."/>
            <person name="Nagy L.G."/>
            <person name="Hibbett D."/>
            <person name="Henrissat B."/>
            <person name="Matheny P.B."/>
            <person name="Labbe J."/>
            <person name="Martin F.M."/>
        </authorList>
    </citation>
    <scope>NUCLEOTIDE SEQUENCE</scope>
    <source>
        <strain evidence="2">BPL690</strain>
    </source>
</reference>
<accession>A0AAD4LW87</accession>
<dbReference type="Proteomes" id="UP001203297">
    <property type="component" value="Unassembled WGS sequence"/>
</dbReference>
<organism evidence="2 3">
    <name type="scientific">Multifurca ochricompacta</name>
    <dbReference type="NCBI Taxonomy" id="376703"/>
    <lineage>
        <taxon>Eukaryota</taxon>
        <taxon>Fungi</taxon>
        <taxon>Dikarya</taxon>
        <taxon>Basidiomycota</taxon>
        <taxon>Agaricomycotina</taxon>
        <taxon>Agaricomycetes</taxon>
        <taxon>Russulales</taxon>
        <taxon>Russulaceae</taxon>
        <taxon>Multifurca</taxon>
    </lineage>
</organism>
<gene>
    <name evidence="1" type="ORF">B0F90DRAFT_1769423</name>
    <name evidence="2" type="ORF">B0F90DRAFT_1769522</name>
</gene>
<dbReference type="EMBL" id="WTXG01000117">
    <property type="protein sequence ID" value="KAI0292601.1"/>
    <property type="molecule type" value="Genomic_DNA"/>
</dbReference>
<comment type="caution">
    <text evidence="2">The sequence shown here is derived from an EMBL/GenBank/DDBJ whole genome shotgun (WGS) entry which is preliminary data.</text>
</comment>
<evidence type="ECO:0000313" key="2">
    <source>
        <dbReference type="EMBL" id="KAI0292611.1"/>
    </source>
</evidence>
<evidence type="ECO:0000313" key="3">
    <source>
        <dbReference type="Proteomes" id="UP001203297"/>
    </source>
</evidence>
<sequence length="60" mass="6643">MTTAPTSTPTTPPSRKIGIRHIQLVYETVGERLQCRICLSFPHPHLLSLSGFFVYTSAPS</sequence>